<dbReference type="EMBL" id="JAGIOD010000001">
    <property type="protein sequence ID" value="MBP2382400.1"/>
    <property type="molecule type" value="Genomic_DNA"/>
</dbReference>
<proteinExistence type="predicted"/>
<name>A0ABS4X1S9_9MICO</name>
<feature type="transmembrane region" description="Helical" evidence="1">
    <location>
        <begin position="96"/>
        <end position="116"/>
    </location>
</feature>
<keyword evidence="1" id="KW-1133">Transmembrane helix</keyword>
<dbReference type="InterPro" id="IPR038750">
    <property type="entry name" value="YczE/YyaS-like"/>
</dbReference>
<accession>A0ABS4X1S9</accession>
<dbReference type="PANTHER" id="PTHR40078">
    <property type="entry name" value="INTEGRAL MEMBRANE PROTEIN-RELATED"/>
    <property type="match status" value="1"/>
</dbReference>
<feature type="transmembrane region" description="Helical" evidence="1">
    <location>
        <begin position="122"/>
        <end position="143"/>
    </location>
</feature>
<dbReference type="PANTHER" id="PTHR40078:SF1">
    <property type="entry name" value="INTEGRAL MEMBRANE PROTEIN"/>
    <property type="match status" value="1"/>
</dbReference>
<feature type="transmembrane region" description="Helical" evidence="1">
    <location>
        <begin position="164"/>
        <end position="183"/>
    </location>
</feature>
<feature type="transmembrane region" description="Helical" evidence="1">
    <location>
        <begin position="189"/>
        <end position="211"/>
    </location>
</feature>
<dbReference type="RefSeq" id="WP_245354087.1">
    <property type="nucleotide sequence ID" value="NZ_BAAAJW010000003.1"/>
</dbReference>
<feature type="transmembrane region" description="Helical" evidence="1">
    <location>
        <begin position="65"/>
        <end position="84"/>
    </location>
</feature>
<organism evidence="2 3">
    <name type="scientific">Brachybacterium sacelli</name>
    <dbReference type="NCBI Taxonomy" id="173364"/>
    <lineage>
        <taxon>Bacteria</taxon>
        <taxon>Bacillati</taxon>
        <taxon>Actinomycetota</taxon>
        <taxon>Actinomycetes</taxon>
        <taxon>Micrococcales</taxon>
        <taxon>Dermabacteraceae</taxon>
        <taxon>Brachybacterium</taxon>
    </lineage>
</organism>
<keyword evidence="3" id="KW-1185">Reference proteome</keyword>
<gene>
    <name evidence="2" type="ORF">JOF43_002357</name>
</gene>
<reference evidence="2 3" key="1">
    <citation type="submission" date="2021-03" db="EMBL/GenBank/DDBJ databases">
        <title>Sequencing the genomes of 1000 actinobacteria strains.</title>
        <authorList>
            <person name="Klenk H.-P."/>
        </authorList>
    </citation>
    <scope>NUCLEOTIDE SEQUENCE [LARGE SCALE GENOMIC DNA]</scope>
    <source>
        <strain evidence="2 3">DSM 14566</strain>
    </source>
</reference>
<feature type="transmembrane region" description="Helical" evidence="1">
    <location>
        <begin position="23"/>
        <end position="45"/>
    </location>
</feature>
<sequence>MGAPPDPLLANLSLRAQLRVDRLPLRLAQMMVGLTGFGLSLAMLLRSGLGGAPWDVLHAALADRAGLSVGTLSITVSFVVLLAWIPLREQPGIGTFANAVWVGLSMDLGMALLPPAPGPLPAAVLMVAGVVINGVSAAVYIGAQLGPGPRDGLMTGLGRVLARPVGPVRIVLEVLVLLTGWALGGPVGVGTLLYAFGLGPVIQLTLPHVVVPVRRPAGAARDERLEEIPPPDPA</sequence>
<keyword evidence="1" id="KW-0472">Membrane</keyword>
<dbReference type="Pfam" id="PF19700">
    <property type="entry name" value="DUF6198"/>
    <property type="match status" value="1"/>
</dbReference>
<protein>
    <submittedName>
        <fullName evidence="2">Membrane protein YczE</fullName>
    </submittedName>
</protein>
<evidence type="ECO:0000313" key="3">
    <source>
        <dbReference type="Proteomes" id="UP001519290"/>
    </source>
</evidence>
<comment type="caution">
    <text evidence="2">The sequence shown here is derived from an EMBL/GenBank/DDBJ whole genome shotgun (WGS) entry which is preliminary data.</text>
</comment>
<keyword evidence="1" id="KW-0812">Transmembrane</keyword>
<dbReference type="Proteomes" id="UP001519290">
    <property type="component" value="Unassembled WGS sequence"/>
</dbReference>
<evidence type="ECO:0000313" key="2">
    <source>
        <dbReference type="EMBL" id="MBP2382400.1"/>
    </source>
</evidence>
<evidence type="ECO:0000256" key="1">
    <source>
        <dbReference type="SAM" id="Phobius"/>
    </source>
</evidence>